<gene>
    <name evidence="3" type="ORF">SAMN04487752_2570</name>
</gene>
<dbReference type="InterPro" id="IPR025007">
    <property type="entry name" value="DUF3899"/>
</dbReference>
<keyword evidence="1" id="KW-1133">Transmembrane helix</keyword>
<feature type="transmembrane region" description="Helical" evidence="1">
    <location>
        <begin position="99"/>
        <end position="121"/>
    </location>
</feature>
<evidence type="ECO:0000256" key="1">
    <source>
        <dbReference type="SAM" id="Phobius"/>
    </source>
</evidence>
<feature type="domain" description="DUF3899" evidence="2">
    <location>
        <begin position="36"/>
        <end position="115"/>
    </location>
</feature>
<sequence length="123" mass="14113">MKQTFTPIRIFLTILFLCILFELIIYGELSFYHTTNLTFYGAALFLILGLFGATLSSGFFDFFNYSMRKAAFNIRKGRNSDEELHVKPLSKVVGKGYHFFLKVGSALLIVCVLTLLAYYLIER</sequence>
<dbReference type="Pfam" id="PF13038">
    <property type="entry name" value="DUF3899"/>
    <property type="match status" value="1"/>
</dbReference>
<evidence type="ECO:0000313" key="4">
    <source>
        <dbReference type="Proteomes" id="UP000199481"/>
    </source>
</evidence>
<evidence type="ECO:0000259" key="2">
    <source>
        <dbReference type="Pfam" id="PF13038"/>
    </source>
</evidence>
<dbReference type="OrthoDB" id="2157555at2"/>
<name>A0A1H1BFT3_9LACT</name>
<dbReference type="AlphaFoldDB" id="A0A1H1BFT3"/>
<organism evidence="3 4">
    <name type="scientific">Carnobacterium viridans</name>
    <dbReference type="NCBI Taxonomy" id="174587"/>
    <lineage>
        <taxon>Bacteria</taxon>
        <taxon>Bacillati</taxon>
        <taxon>Bacillota</taxon>
        <taxon>Bacilli</taxon>
        <taxon>Lactobacillales</taxon>
        <taxon>Carnobacteriaceae</taxon>
        <taxon>Carnobacterium</taxon>
    </lineage>
</organism>
<proteinExistence type="predicted"/>
<dbReference type="RefSeq" id="WP_089978415.1">
    <property type="nucleotide sequence ID" value="NZ_FNJW01000008.1"/>
</dbReference>
<protein>
    <recommendedName>
        <fullName evidence="2">DUF3899 domain-containing protein</fullName>
    </recommendedName>
</protein>
<accession>A0A1H1BFT3</accession>
<keyword evidence="1" id="KW-0812">Transmembrane</keyword>
<keyword evidence="4" id="KW-1185">Reference proteome</keyword>
<feature type="transmembrane region" description="Helical" evidence="1">
    <location>
        <begin position="39"/>
        <end position="60"/>
    </location>
</feature>
<dbReference type="EMBL" id="FNJW01000008">
    <property type="protein sequence ID" value="SDQ50818.1"/>
    <property type="molecule type" value="Genomic_DNA"/>
</dbReference>
<keyword evidence="1" id="KW-0472">Membrane</keyword>
<evidence type="ECO:0000313" key="3">
    <source>
        <dbReference type="EMBL" id="SDQ50818.1"/>
    </source>
</evidence>
<feature type="transmembrane region" description="Helical" evidence="1">
    <location>
        <begin position="7"/>
        <end position="27"/>
    </location>
</feature>
<reference evidence="4" key="1">
    <citation type="submission" date="2016-10" db="EMBL/GenBank/DDBJ databases">
        <authorList>
            <person name="Varghese N."/>
            <person name="Submissions S."/>
        </authorList>
    </citation>
    <scope>NUCLEOTIDE SEQUENCE [LARGE SCALE GENOMIC DNA]</scope>
    <source>
        <strain evidence="4">MPL-11</strain>
    </source>
</reference>
<dbReference type="Proteomes" id="UP000199481">
    <property type="component" value="Unassembled WGS sequence"/>
</dbReference>